<evidence type="ECO:0000259" key="1">
    <source>
        <dbReference type="SMART" id="SM00228"/>
    </source>
</evidence>
<proteinExistence type="predicted"/>
<dbReference type="InterPro" id="IPR041489">
    <property type="entry name" value="PDZ_6"/>
</dbReference>
<dbReference type="OrthoDB" id="5166556at2"/>
<dbReference type="Gene3D" id="2.30.42.10">
    <property type="match status" value="1"/>
</dbReference>
<dbReference type="InterPro" id="IPR021109">
    <property type="entry name" value="Peptidase_aspartic_dom_sf"/>
</dbReference>
<evidence type="ECO:0000313" key="3">
    <source>
        <dbReference type="Proteomes" id="UP000198836"/>
    </source>
</evidence>
<dbReference type="Pfam" id="PF17820">
    <property type="entry name" value="PDZ_6"/>
    <property type="match status" value="1"/>
</dbReference>
<dbReference type="Gene3D" id="2.40.70.10">
    <property type="entry name" value="Acid Proteases"/>
    <property type="match status" value="2"/>
</dbReference>
<protein>
    <submittedName>
        <fullName evidence="2">Aspartyl protease</fullName>
    </submittedName>
</protein>
<dbReference type="STRING" id="332999.SAMN04488511_11354"/>
<dbReference type="SUPFAM" id="SSF50630">
    <property type="entry name" value="Acid proteases"/>
    <property type="match status" value="1"/>
</dbReference>
<dbReference type="InterPro" id="IPR001478">
    <property type="entry name" value="PDZ"/>
</dbReference>
<dbReference type="Proteomes" id="UP000198836">
    <property type="component" value="Unassembled WGS sequence"/>
</dbReference>
<dbReference type="SUPFAM" id="SSF50156">
    <property type="entry name" value="PDZ domain-like"/>
    <property type="match status" value="1"/>
</dbReference>
<name>A0A1I0TR03_9SPHI</name>
<dbReference type="SMART" id="SM00228">
    <property type="entry name" value="PDZ"/>
    <property type="match status" value="1"/>
</dbReference>
<feature type="domain" description="PDZ" evidence="1">
    <location>
        <begin position="316"/>
        <end position="382"/>
    </location>
</feature>
<accession>A0A1I0TR03</accession>
<dbReference type="InterPro" id="IPR036034">
    <property type="entry name" value="PDZ_sf"/>
</dbReference>
<evidence type="ECO:0000313" key="2">
    <source>
        <dbReference type="EMBL" id="SFA54189.1"/>
    </source>
</evidence>
<gene>
    <name evidence="2" type="ORF">SAMN04488511_11354</name>
</gene>
<dbReference type="Pfam" id="PF13650">
    <property type="entry name" value="Asp_protease_2"/>
    <property type="match status" value="1"/>
</dbReference>
<dbReference type="RefSeq" id="WP_090985452.1">
    <property type="nucleotide sequence ID" value="NZ_FOJM01000013.1"/>
</dbReference>
<reference evidence="3" key="1">
    <citation type="submission" date="2016-10" db="EMBL/GenBank/DDBJ databases">
        <authorList>
            <person name="Varghese N."/>
            <person name="Submissions S."/>
        </authorList>
    </citation>
    <scope>NUCLEOTIDE SEQUENCE [LARGE SCALE GENOMIC DNA]</scope>
    <source>
        <strain evidence="3">DSM 18130</strain>
    </source>
</reference>
<dbReference type="EMBL" id="FOJM01000013">
    <property type="protein sequence ID" value="SFA54189.1"/>
    <property type="molecule type" value="Genomic_DNA"/>
</dbReference>
<keyword evidence="3" id="KW-1185">Reference proteome</keyword>
<dbReference type="GO" id="GO:0008233">
    <property type="term" value="F:peptidase activity"/>
    <property type="evidence" value="ECO:0007669"/>
    <property type="project" value="UniProtKB-KW"/>
</dbReference>
<dbReference type="GO" id="GO:0006508">
    <property type="term" value="P:proteolysis"/>
    <property type="evidence" value="ECO:0007669"/>
    <property type="project" value="UniProtKB-KW"/>
</dbReference>
<sequence length="396" mass="44190">MPSKFNAALIFFLLFNLVHSVTFSQIILPFELYDNKSILIKLPALNGKDSLTFFFDTGASTILLDSHVAEKFNIKADLHQEIRGAGGIKMYRYTTGQKIFLNESVSIDHLNFVLDDLSRLNATVGRKFDGIIGNDILSNYLTVVNITKRQILLYPFKTQLNMADYKAIDFILDDGIPIPRFGIDVHLLNGEKLSGDILFDSGAGLALLFNTPFQQQHDLLTKIGKTVSSTQNSLTTKSATTLAAIASLSIGPYIFKGKLPVSISSDGEGVSASKKYLGILGSQIIHRFDFILDYSARKLYLKPNFLYQQDFTTAVAPFKIILQGGKVMIDEIIEQSAAYRCGLRKGQVITAINKLESKDLKDYRKMLLNENKEVEVNYIDSDGQAKKCVFKIEKLL</sequence>
<keyword evidence="2" id="KW-0645">Protease</keyword>
<dbReference type="AlphaFoldDB" id="A0A1I0TR03"/>
<keyword evidence="2" id="KW-0378">Hydrolase</keyword>
<organism evidence="2 3">
    <name type="scientific">Pedobacter suwonensis</name>
    <dbReference type="NCBI Taxonomy" id="332999"/>
    <lineage>
        <taxon>Bacteria</taxon>
        <taxon>Pseudomonadati</taxon>
        <taxon>Bacteroidota</taxon>
        <taxon>Sphingobacteriia</taxon>
        <taxon>Sphingobacteriales</taxon>
        <taxon>Sphingobacteriaceae</taxon>
        <taxon>Pedobacter</taxon>
    </lineage>
</organism>